<dbReference type="PANTHER" id="PTHR20371:SF1">
    <property type="entry name" value="ENOLASE-PHOSPHATASE E1"/>
    <property type="match status" value="1"/>
</dbReference>
<evidence type="ECO:0000256" key="3">
    <source>
        <dbReference type="ARBA" id="ARBA00022801"/>
    </source>
</evidence>
<dbReference type="GO" id="GO:0043874">
    <property type="term" value="F:acireductone synthase activity"/>
    <property type="evidence" value="ECO:0007669"/>
    <property type="project" value="UniProtKB-EC"/>
</dbReference>
<dbReference type="Proteomes" id="UP000298138">
    <property type="component" value="Unassembled WGS sequence"/>
</dbReference>
<dbReference type="InterPro" id="IPR023214">
    <property type="entry name" value="HAD_sf"/>
</dbReference>
<dbReference type="Pfam" id="PF00702">
    <property type="entry name" value="Hydrolase"/>
    <property type="match status" value="1"/>
</dbReference>
<organism evidence="7 8">
    <name type="scientific">Ascodesmis nigricans</name>
    <dbReference type="NCBI Taxonomy" id="341454"/>
    <lineage>
        <taxon>Eukaryota</taxon>
        <taxon>Fungi</taxon>
        <taxon>Dikarya</taxon>
        <taxon>Ascomycota</taxon>
        <taxon>Pezizomycotina</taxon>
        <taxon>Pezizomycetes</taxon>
        <taxon>Pezizales</taxon>
        <taxon>Ascodesmidaceae</taxon>
        <taxon>Ascodesmis</taxon>
    </lineage>
</organism>
<dbReference type="NCBIfam" id="TIGR01691">
    <property type="entry name" value="enolase-ppase"/>
    <property type="match status" value="1"/>
</dbReference>
<evidence type="ECO:0000313" key="8">
    <source>
        <dbReference type="Proteomes" id="UP000298138"/>
    </source>
</evidence>
<dbReference type="FunCoup" id="A0A4V3SHW5">
    <property type="interactions" value="648"/>
</dbReference>
<evidence type="ECO:0000256" key="6">
    <source>
        <dbReference type="HAMAP-Rule" id="MF_03117"/>
    </source>
</evidence>
<comment type="subcellular location">
    <subcellularLocation>
        <location evidence="6">Cytoplasm</location>
    </subcellularLocation>
    <subcellularLocation>
        <location evidence="6">Nucleus</location>
    </subcellularLocation>
</comment>
<dbReference type="GO" id="GO:0005634">
    <property type="term" value="C:nucleus"/>
    <property type="evidence" value="ECO:0007669"/>
    <property type="project" value="UniProtKB-SubCell"/>
</dbReference>
<name>A0A4V3SHW5_9PEZI</name>
<evidence type="ECO:0000256" key="4">
    <source>
        <dbReference type="ARBA" id="ARBA00022842"/>
    </source>
</evidence>
<comment type="similarity">
    <text evidence="6">Belongs to the HAD-like hydrolase superfamily. MasA/MtnC family.</text>
</comment>
<evidence type="ECO:0000256" key="1">
    <source>
        <dbReference type="ARBA" id="ARBA00022605"/>
    </source>
</evidence>
<dbReference type="Gene3D" id="3.40.50.1000">
    <property type="entry name" value="HAD superfamily/HAD-like"/>
    <property type="match status" value="1"/>
</dbReference>
<reference evidence="7 8" key="1">
    <citation type="submission" date="2019-04" db="EMBL/GenBank/DDBJ databases">
        <title>Comparative genomics and transcriptomics to analyze fruiting body development in filamentous ascomycetes.</title>
        <authorList>
            <consortium name="DOE Joint Genome Institute"/>
            <person name="Lutkenhaus R."/>
            <person name="Traeger S."/>
            <person name="Breuer J."/>
            <person name="Kuo A."/>
            <person name="Lipzen A."/>
            <person name="Pangilinan J."/>
            <person name="Dilworth D."/>
            <person name="Sandor L."/>
            <person name="Poggeler S."/>
            <person name="Barry K."/>
            <person name="Grigoriev I.V."/>
            <person name="Nowrousian M."/>
        </authorList>
    </citation>
    <scope>NUCLEOTIDE SEQUENCE [LARGE SCALE GENOMIC DNA]</scope>
    <source>
        <strain evidence="7 8">CBS 389.68</strain>
    </source>
</reference>
<dbReference type="STRING" id="341454.A0A4V3SHW5"/>
<evidence type="ECO:0000256" key="5">
    <source>
        <dbReference type="ARBA" id="ARBA00023167"/>
    </source>
</evidence>
<feature type="binding site" evidence="6">
    <location>
        <position position="183"/>
    </location>
    <ligand>
        <name>Mg(2+)</name>
        <dbReference type="ChEBI" id="CHEBI:18420"/>
    </ligand>
</feature>
<dbReference type="GO" id="GO:0019509">
    <property type="term" value="P:L-methionine salvage from methylthioadenosine"/>
    <property type="evidence" value="ECO:0007669"/>
    <property type="project" value="UniProtKB-UniRule"/>
</dbReference>
<keyword evidence="4 6" id="KW-0460">Magnesium</keyword>
<proteinExistence type="inferred from homology"/>
<evidence type="ECO:0000313" key="7">
    <source>
        <dbReference type="EMBL" id="TGZ77814.1"/>
    </source>
</evidence>
<keyword evidence="6" id="KW-0539">Nucleus</keyword>
<keyword evidence="1 6" id="KW-0028">Amino-acid biosynthesis</keyword>
<dbReference type="SFLD" id="SFLDS00003">
    <property type="entry name" value="Haloacid_Dehalogenase"/>
    <property type="match status" value="1"/>
</dbReference>
<feature type="binding site" evidence="6">
    <location>
        <position position="11"/>
    </location>
    <ligand>
        <name>Mg(2+)</name>
        <dbReference type="ChEBI" id="CHEBI:18420"/>
    </ligand>
</feature>
<keyword evidence="8" id="KW-1185">Reference proteome</keyword>
<dbReference type="InterPro" id="IPR036412">
    <property type="entry name" value="HAD-like_sf"/>
</dbReference>
<comment type="subunit">
    <text evidence="6">Monomer.</text>
</comment>
<keyword evidence="5 6" id="KW-0486">Methionine biosynthesis</keyword>
<protein>
    <recommendedName>
        <fullName evidence="6">Enolase-phosphatase E1</fullName>
        <ecNumber evidence="6">3.1.3.77</ecNumber>
    </recommendedName>
    <alternativeName>
        <fullName evidence="6">2,3-diketo-5-methylthio-1-phosphopentane phosphatase</fullName>
    </alternativeName>
</protein>
<dbReference type="SFLD" id="SFLDG01129">
    <property type="entry name" value="C1.5:_HAD__Beta-PGM__Phosphata"/>
    <property type="match status" value="1"/>
</dbReference>
<dbReference type="AlphaFoldDB" id="A0A4V3SHW5"/>
<comment type="pathway">
    <text evidence="6">Amino-acid biosynthesis; L-methionine biosynthesis via salvage pathway; L-methionine from S-methyl-5-thio-alpha-D-ribose 1-phosphate: step 3/6.</text>
</comment>
<dbReference type="SFLD" id="SFLDG01133">
    <property type="entry name" value="C1.5.4:_Enolase-phosphatase_Li"/>
    <property type="match status" value="1"/>
</dbReference>
<keyword evidence="2 6" id="KW-0479">Metal-binding</keyword>
<dbReference type="UniPathway" id="UPA00904">
    <property type="reaction ID" value="UER00876"/>
</dbReference>
<dbReference type="CDD" id="cd01629">
    <property type="entry name" value="HAD_EP"/>
    <property type="match status" value="1"/>
</dbReference>
<comment type="catalytic activity">
    <reaction evidence="6">
        <text>5-methylsulfanyl-2,3-dioxopentyl phosphate + H2O = 1,2-dihydroxy-5-(methylsulfanyl)pent-1-en-3-one + phosphate</text>
        <dbReference type="Rhea" id="RHEA:21700"/>
        <dbReference type="ChEBI" id="CHEBI:15377"/>
        <dbReference type="ChEBI" id="CHEBI:43474"/>
        <dbReference type="ChEBI" id="CHEBI:49252"/>
        <dbReference type="ChEBI" id="CHEBI:58828"/>
        <dbReference type="EC" id="3.1.3.77"/>
    </reaction>
</comment>
<dbReference type="InterPro" id="IPR027511">
    <property type="entry name" value="ENOPH1_eukaryotes"/>
</dbReference>
<dbReference type="EMBL" id="ML220148">
    <property type="protein sequence ID" value="TGZ77814.1"/>
    <property type="molecule type" value="Genomic_DNA"/>
</dbReference>
<keyword evidence="6" id="KW-0963">Cytoplasm</keyword>
<dbReference type="Gene3D" id="1.10.720.60">
    <property type="match status" value="1"/>
</dbReference>
<dbReference type="InParanoid" id="A0A4V3SHW5"/>
<comment type="function">
    <text evidence="6">Bifunctional enzyme that catalyzes the enolization of 2,3-diketo-5-methylthiopentyl-1-phosphate (DK-MTP-1-P) into the intermediate 2-hydroxy-3-keto-5-methylthiopentenyl-1-phosphate (HK-MTPenyl-1-P), which is then dephosphorylated to form the acireductone 1,2-dihydroxy-3-keto-5-methylthiopentene (DHK-MTPene).</text>
</comment>
<keyword evidence="3 6" id="KW-0378">Hydrolase</keyword>
<dbReference type="PANTHER" id="PTHR20371">
    <property type="entry name" value="ENOLASE-PHOSPHATASE E1"/>
    <property type="match status" value="1"/>
</dbReference>
<gene>
    <name evidence="6" type="primary">UTR4</name>
    <name evidence="7" type="ORF">EX30DRAFT_386155</name>
</gene>
<dbReference type="EC" id="3.1.3.77" evidence="6"/>
<feature type="binding site" evidence="6">
    <location>
        <position position="158"/>
    </location>
    <ligand>
        <name>substrate</name>
    </ligand>
</feature>
<feature type="binding site" evidence="6">
    <location>
        <position position="9"/>
    </location>
    <ligand>
        <name>Mg(2+)</name>
        <dbReference type="ChEBI" id="CHEBI:18420"/>
    </ligand>
</feature>
<dbReference type="OrthoDB" id="272500at2759"/>
<dbReference type="GO" id="GO:0005737">
    <property type="term" value="C:cytoplasm"/>
    <property type="evidence" value="ECO:0007669"/>
    <property type="project" value="UniProtKB-SubCell"/>
</dbReference>
<dbReference type="GO" id="GO:0000287">
    <property type="term" value="F:magnesium ion binding"/>
    <property type="evidence" value="ECO:0007669"/>
    <property type="project" value="UniProtKB-UniRule"/>
</dbReference>
<dbReference type="HAMAP" id="MF_03117">
    <property type="entry name" value="Salvage_MtnC_euk"/>
    <property type="match status" value="1"/>
</dbReference>
<sequence>MPTKAVLLDIEGTVCSISFVHDVLFPYALTALPSYLSEHWNSPDFQPYRNAFPAEVRDDKVKLEAYVRELTELDKKEPCLKQLQGLLWRTGYTTGAIKAPIYEDVLPALQRWRAEGKKVVIYSSGSIAAQRLLFTHTTSGDLTPHLSAYHDPVTSGPKTLSSSYTHIAAAEGVVPEEWVFYSDNVREVEAATEAGMRAVVVVRPGNRELSEEERGRWGVVGGFDGL</sequence>
<comment type="cofactor">
    <cofactor evidence="6">
        <name>Mg(2+)</name>
        <dbReference type="ChEBI" id="CHEBI:18420"/>
    </cofactor>
    <text evidence="6">Binds 1 Mg(2+) ion per subunit.</text>
</comment>
<accession>A0A4V3SHW5</accession>
<feature type="binding site" evidence="6">
    <location>
        <begin position="123"/>
        <end position="124"/>
    </location>
    <ligand>
        <name>substrate</name>
    </ligand>
</feature>
<comment type="pathway">
    <text evidence="6">Amino-acid biosynthesis; L-methionine biosynthesis via salvage pathway; L-methionine from S-methyl-5-thio-alpha-D-ribose 1-phosphate: step 4/6.</text>
</comment>
<dbReference type="InterPro" id="IPR023943">
    <property type="entry name" value="Enolase-ppase_E1"/>
</dbReference>
<dbReference type="SUPFAM" id="SSF56784">
    <property type="entry name" value="HAD-like"/>
    <property type="match status" value="1"/>
</dbReference>
<evidence type="ECO:0000256" key="2">
    <source>
        <dbReference type="ARBA" id="ARBA00022723"/>
    </source>
</evidence>